<keyword evidence="6" id="KW-0256">Endoplasmic reticulum</keyword>
<reference evidence="11 12" key="1">
    <citation type="submission" date="2018-01" db="EMBL/GenBank/DDBJ databases">
        <title>Harnessing the power of phylogenomics to disentangle the directionality and signatures of interkingdom host jumping in the parasitic fungal genus Tolypocladium.</title>
        <authorList>
            <person name="Quandt C.A."/>
            <person name="Patterson W."/>
            <person name="Spatafora J.W."/>
        </authorList>
    </citation>
    <scope>NUCLEOTIDE SEQUENCE [LARGE SCALE GENOMIC DNA]</scope>
    <source>
        <strain evidence="11 12">NRBC 100945</strain>
    </source>
</reference>
<dbReference type="STRING" id="94208.A0A2S4L4Y2"/>
<feature type="signal peptide" evidence="10">
    <location>
        <begin position="1"/>
        <end position="19"/>
    </location>
</feature>
<evidence type="ECO:0000313" key="11">
    <source>
        <dbReference type="EMBL" id="POR37461.1"/>
    </source>
</evidence>
<comment type="caution">
    <text evidence="11">The sequence shown here is derived from an EMBL/GenBank/DDBJ whole genome shotgun (WGS) entry which is preliminary data.</text>
</comment>
<dbReference type="Proteomes" id="UP000237481">
    <property type="component" value="Unassembled WGS sequence"/>
</dbReference>
<feature type="transmembrane region" description="Helical" evidence="9">
    <location>
        <begin position="315"/>
        <end position="336"/>
    </location>
</feature>
<comment type="similarity">
    <text evidence="3">Belongs to the OST3/OST6 family.</text>
</comment>
<dbReference type="PANTHER" id="PTHR12692:SF0">
    <property type="entry name" value="GH11935P"/>
    <property type="match status" value="1"/>
</dbReference>
<keyword evidence="12" id="KW-1185">Reference proteome</keyword>
<comment type="function">
    <text evidence="1">Subunit of the oligosaccharyl transferase (OST) complex that catalyzes the initial transfer of a defined glycan (Glc(3)Man(9)GlcNAc(2) in eukaryotes) from the lipid carrier dolichol-pyrophosphate to an asparagine residue within an Asn-X-Ser/Thr consensus motif in nascent polypeptide chains, the first step in protein N-glycosylation. N-glycosylation occurs cotranslationally and the complex associates with the Sec61 complex at the channel-forming translocon complex that mediates protein translocation across the endoplasmic reticulum (ER). All subunits are required for a maximal enzyme activity.</text>
</comment>
<evidence type="ECO:0000256" key="2">
    <source>
        <dbReference type="ARBA" id="ARBA00004477"/>
    </source>
</evidence>
<protein>
    <submittedName>
        <fullName evidence="11">Magnesium transporter protein 1</fullName>
    </submittedName>
</protein>
<evidence type="ECO:0000256" key="7">
    <source>
        <dbReference type="ARBA" id="ARBA00022989"/>
    </source>
</evidence>
<evidence type="ECO:0000256" key="3">
    <source>
        <dbReference type="ARBA" id="ARBA00009561"/>
    </source>
</evidence>
<sequence>MRFLATLASACAVVAGVLAAQNPSAQRFDNFRRIGQSSPTIQLNDASYKQLTAAPRDYSVAVLLTAVAPRFGCQLCSEFQPEWDIVGRSWTKGDKNAESRLLFGTLDFAEGRDTFVSLGLQTAPVLLLFPPTLGPHAVSSPEPLRFDFSSGLVKTRTLIHLTNHQLTARYFSPPPAEQVHGWLARHLPGRPHPEIKRPINYMRWASGITFLLGICTVAVTAGPYVLPILQSRNLWAAGTMIAILLFTSGHMFNHIRKVPYVVGNGRGGVDLFAPGFQTQFGLETQIIAAMYGILAFGTIALATRVPRMTDPRAQLVAALVWCVVMMVMSSFLLSVFRVKNSGYPFSLPPFM</sequence>
<dbReference type="GO" id="GO:0018279">
    <property type="term" value="P:protein N-linked glycosylation via asparagine"/>
    <property type="evidence" value="ECO:0007669"/>
    <property type="project" value="TreeGrafter"/>
</dbReference>
<proteinExistence type="inferred from homology"/>
<dbReference type="GO" id="GO:0008250">
    <property type="term" value="C:oligosaccharyltransferase complex"/>
    <property type="evidence" value="ECO:0007669"/>
    <property type="project" value="TreeGrafter"/>
</dbReference>
<evidence type="ECO:0000313" key="12">
    <source>
        <dbReference type="Proteomes" id="UP000237481"/>
    </source>
</evidence>
<organism evidence="11 12">
    <name type="scientific">Tolypocladium paradoxum</name>
    <dbReference type="NCBI Taxonomy" id="94208"/>
    <lineage>
        <taxon>Eukaryota</taxon>
        <taxon>Fungi</taxon>
        <taxon>Dikarya</taxon>
        <taxon>Ascomycota</taxon>
        <taxon>Pezizomycotina</taxon>
        <taxon>Sordariomycetes</taxon>
        <taxon>Hypocreomycetidae</taxon>
        <taxon>Hypocreales</taxon>
        <taxon>Ophiocordycipitaceae</taxon>
        <taxon>Tolypocladium</taxon>
    </lineage>
</organism>
<feature type="transmembrane region" description="Helical" evidence="9">
    <location>
        <begin position="233"/>
        <end position="252"/>
    </location>
</feature>
<keyword evidence="8 9" id="KW-0472">Membrane</keyword>
<feature type="chain" id="PRO_5015676369" evidence="10">
    <location>
        <begin position="20"/>
        <end position="351"/>
    </location>
</feature>
<evidence type="ECO:0000256" key="9">
    <source>
        <dbReference type="SAM" id="Phobius"/>
    </source>
</evidence>
<feature type="transmembrane region" description="Helical" evidence="9">
    <location>
        <begin position="286"/>
        <end position="303"/>
    </location>
</feature>
<name>A0A2S4L4Y2_9HYPO</name>
<keyword evidence="7 9" id="KW-1133">Transmembrane helix</keyword>
<dbReference type="Gene3D" id="3.40.30.10">
    <property type="entry name" value="Glutaredoxin"/>
    <property type="match status" value="1"/>
</dbReference>
<comment type="subcellular location">
    <subcellularLocation>
        <location evidence="2">Endoplasmic reticulum membrane</location>
        <topology evidence="2">Multi-pass membrane protein</topology>
    </subcellularLocation>
</comment>
<keyword evidence="4 9" id="KW-0812">Transmembrane</keyword>
<dbReference type="FunFam" id="3.40.30.10:FF:000302">
    <property type="entry name" value="Oligosaccharyl transferase subunit (Gamma), putative"/>
    <property type="match status" value="1"/>
</dbReference>
<dbReference type="AlphaFoldDB" id="A0A2S4L4Y2"/>
<evidence type="ECO:0000256" key="10">
    <source>
        <dbReference type="SAM" id="SignalP"/>
    </source>
</evidence>
<evidence type="ECO:0000256" key="4">
    <source>
        <dbReference type="ARBA" id="ARBA00022692"/>
    </source>
</evidence>
<keyword evidence="5 10" id="KW-0732">Signal</keyword>
<dbReference type="EMBL" id="PKSG01000246">
    <property type="protein sequence ID" value="POR37461.1"/>
    <property type="molecule type" value="Genomic_DNA"/>
</dbReference>
<accession>A0A2S4L4Y2</accession>
<dbReference type="InterPro" id="IPR021149">
    <property type="entry name" value="OligosaccharylTrfase_OST3/OST6"/>
</dbReference>
<dbReference type="OrthoDB" id="67566at2759"/>
<evidence type="ECO:0000256" key="5">
    <source>
        <dbReference type="ARBA" id="ARBA00022729"/>
    </source>
</evidence>
<evidence type="ECO:0000256" key="8">
    <source>
        <dbReference type="ARBA" id="ARBA00023136"/>
    </source>
</evidence>
<evidence type="ECO:0000256" key="1">
    <source>
        <dbReference type="ARBA" id="ARBA00002791"/>
    </source>
</evidence>
<feature type="transmembrane region" description="Helical" evidence="9">
    <location>
        <begin position="204"/>
        <end position="226"/>
    </location>
</feature>
<gene>
    <name evidence="11" type="ORF">TPAR_02324</name>
</gene>
<dbReference type="Pfam" id="PF04756">
    <property type="entry name" value="OST3_OST6"/>
    <property type="match status" value="1"/>
</dbReference>
<dbReference type="PANTHER" id="PTHR12692">
    <property type="entry name" value="DOLICHYL-DIPHOSPHOOLIGOSACCHARIDE--PROTEIN GLYCOSYLTRANSFERASE-RELATED"/>
    <property type="match status" value="1"/>
</dbReference>
<evidence type="ECO:0000256" key="6">
    <source>
        <dbReference type="ARBA" id="ARBA00022824"/>
    </source>
</evidence>